<keyword evidence="3" id="KW-0732">Signal</keyword>
<dbReference type="Pfam" id="PF07980">
    <property type="entry name" value="SusD_RagB"/>
    <property type="match status" value="1"/>
</dbReference>
<evidence type="ECO:0000256" key="1">
    <source>
        <dbReference type="ARBA" id="ARBA00004442"/>
    </source>
</evidence>
<comment type="subcellular location">
    <subcellularLocation>
        <location evidence="1">Cell outer membrane</location>
    </subcellularLocation>
</comment>
<reference evidence="8 9" key="2">
    <citation type="journal article" date="2016" name="Int. J. Syst. Evol. Microbiol.">
        <title>Flavisolibacter tropicus sp. nov., isolated from tropical soil.</title>
        <authorList>
            <person name="Lee J.J."/>
            <person name="Kang M.S."/>
            <person name="Kim G.S."/>
            <person name="Lee C.S."/>
            <person name="Lim S."/>
            <person name="Lee J."/>
            <person name="Roh S.H."/>
            <person name="Kang H."/>
            <person name="Ha J.M."/>
            <person name="Bae S."/>
            <person name="Jung H.Y."/>
            <person name="Kim M.K."/>
        </authorList>
    </citation>
    <scope>NUCLEOTIDE SEQUENCE [LARGE SCALE GENOMIC DNA]</scope>
    <source>
        <strain evidence="8 9">LCS9</strain>
    </source>
</reference>
<keyword evidence="5" id="KW-0998">Cell outer membrane</keyword>
<dbReference type="Gene3D" id="1.25.40.390">
    <property type="match status" value="1"/>
</dbReference>
<dbReference type="InterPro" id="IPR033985">
    <property type="entry name" value="SusD-like_N"/>
</dbReference>
<dbReference type="Proteomes" id="UP000077177">
    <property type="component" value="Chromosome"/>
</dbReference>
<dbReference type="EMBL" id="CP011390">
    <property type="protein sequence ID" value="ANE53188.1"/>
    <property type="molecule type" value="Genomic_DNA"/>
</dbReference>
<evidence type="ECO:0000313" key="8">
    <source>
        <dbReference type="EMBL" id="ANE53188.1"/>
    </source>
</evidence>
<evidence type="ECO:0008006" key="10">
    <source>
        <dbReference type="Google" id="ProtNLM"/>
    </source>
</evidence>
<evidence type="ECO:0000256" key="3">
    <source>
        <dbReference type="ARBA" id="ARBA00022729"/>
    </source>
</evidence>
<gene>
    <name evidence="8" type="ORF">SY85_24705</name>
</gene>
<proteinExistence type="inferred from homology"/>
<evidence type="ECO:0000259" key="6">
    <source>
        <dbReference type="Pfam" id="PF07980"/>
    </source>
</evidence>
<keyword evidence="4" id="KW-0472">Membrane</keyword>
<dbReference type="PATRIC" id="fig|1492898.3.peg.5367"/>
<feature type="domain" description="SusD-like N-terminal" evidence="7">
    <location>
        <begin position="68"/>
        <end position="211"/>
    </location>
</feature>
<evidence type="ECO:0000256" key="4">
    <source>
        <dbReference type="ARBA" id="ARBA00023136"/>
    </source>
</evidence>
<sequence length="430" mass="47526">MLEESAPLQVGKEEIFSTEQGFKEVINGVYLQMGTQDMYGRDLSYGMLSVLGRSYDTTIKPELGELYYQAAQYNFQNGSVRSVMSNIWKTSYSSIANINYMLENMESHKALFTGNNYNTIKGEGLGLRAFLHFELLRLYAPSPAASGLTALAIPYMTKFSPYAVASSTTGVVLDSCIADLKNAEALLSETDMNTSRFSVWAAKGLLARLYLYKGDNVSALQYAKALINSGKFPLATATSDFLFSKEYLFSLYTFQNNIGLLYKTVFNTKAPLGLSVNGQTALFVTGAGSATADWRKSFVDPATGSTFSGTLIQPRKFVNSATTNNYITPLIRMTEMYYIAAECAAGNNDLGYATDLMDTVRVHRNLAKYTLASLPADSLNTEIKKEYQKEFLGEGQAFYYFKRKNLPISALPFTRVPVVAGASYVFVRPE</sequence>
<dbReference type="InterPro" id="IPR012944">
    <property type="entry name" value="SusD_RagB_dom"/>
</dbReference>
<reference evidence="9" key="1">
    <citation type="submission" date="2015-01" db="EMBL/GenBank/DDBJ databases">
        <title>Flavisolibacter sp./LCS9/ whole genome sequencing.</title>
        <authorList>
            <person name="Kim M.K."/>
            <person name="Srinivasan S."/>
            <person name="Lee J.-J."/>
        </authorList>
    </citation>
    <scope>NUCLEOTIDE SEQUENCE [LARGE SCALE GENOMIC DNA]</scope>
    <source>
        <strain evidence="9">LCS9</strain>
    </source>
</reference>
<organism evidence="8 9">
    <name type="scientific">Flavisolibacter tropicus</name>
    <dbReference type="NCBI Taxonomy" id="1492898"/>
    <lineage>
        <taxon>Bacteria</taxon>
        <taxon>Pseudomonadati</taxon>
        <taxon>Bacteroidota</taxon>
        <taxon>Chitinophagia</taxon>
        <taxon>Chitinophagales</taxon>
        <taxon>Chitinophagaceae</taxon>
        <taxon>Flavisolibacter</taxon>
    </lineage>
</organism>
<name>A0A172U1Y5_9BACT</name>
<comment type="similarity">
    <text evidence="2">Belongs to the SusD family.</text>
</comment>
<dbReference type="SUPFAM" id="SSF48452">
    <property type="entry name" value="TPR-like"/>
    <property type="match status" value="1"/>
</dbReference>
<accession>A0A172U1Y5</accession>
<dbReference type="InterPro" id="IPR011990">
    <property type="entry name" value="TPR-like_helical_dom_sf"/>
</dbReference>
<evidence type="ECO:0000259" key="7">
    <source>
        <dbReference type="Pfam" id="PF14322"/>
    </source>
</evidence>
<keyword evidence="9" id="KW-1185">Reference proteome</keyword>
<dbReference type="AlphaFoldDB" id="A0A172U1Y5"/>
<evidence type="ECO:0000313" key="9">
    <source>
        <dbReference type="Proteomes" id="UP000077177"/>
    </source>
</evidence>
<evidence type="ECO:0000256" key="2">
    <source>
        <dbReference type="ARBA" id="ARBA00006275"/>
    </source>
</evidence>
<dbReference type="STRING" id="1492898.SY85_24705"/>
<feature type="domain" description="RagB/SusD" evidence="6">
    <location>
        <begin position="269"/>
        <end position="403"/>
    </location>
</feature>
<dbReference type="KEGG" id="fla:SY85_24705"/>
<evidence type="ECO:0000256" key="5">
    <source>
        <dbReference type="ARBA" id="ARBA00023237"/>
    </source>
</evidence>
<protein>
    <recommendedName>
        <fullName evidence="10">RagB/SusD domain-containing protein</fullName>
    </recommendedName>
</protein>
<dbReference type="GO" id="GO:0009279">
    <property type="term" value="C:cell outer membrane"/>
    <property type="evidence" value="ECO:0007669"/>
    <property type="project" value="UniProtKB-SubCell"/>
</dbReference>
<dbReference type="Pfam" id="PF14322">
    <property type="entry name" value="SusD-like_3"/>
    <property type="match status" value="1"/>
</dbReference>